<keyword evidence="3" id="KW-1185">Reference proteome</keyword>
<evidence type="ECO:0000256" key="1">
    <source>
        <dbReference type="SAM" id="Phobius"/>
    </source>
</evidence>
<keyword evidence="1" id="KW-0472">Membrane</keyword>
<name>Q8JKT6_9VIRU</name>
<accession>Q8JKT6</accession>
<dbReference type="KEGG" id="vg:955065"/>
<protein>
    <submittedName>
        <fullName evidence="2">Orf25</fullName>
    </submittedName>
</protein>
<reference evidence="2 3" key="1">
    <citation type="journal article" date="2002" name="J. Virol.">
        <title>Analysis of the complete genome sequence of the Hz-1 virus suggests that it is related to members of the Baculoviridae.</title>
        <authorList>
            <person name="Cheng C.H."/>
            <person name="Liu S.M."/>
            <person name="Chow T.Y."/>
            <person name="Hsiao Y.Y."/>
            <person name="Wang D.P."/>
            <person name="Huang J.J."/>
            <person name="Chen H.H."/>
        </authorList>
    </citation>
    <scope>NUCLEOTIDE SEQUENCE [LARGE SCALE GENOMIC DNA]</scope>
</reference>
<gene>
    <name evidence="2" type="primary">orf25</name>
</gene>
<evidence type="ECO:0000313" key="2">
    <source>
        <dbReference type="EMBL" id="AAN04320.1"/>
    </source>
</evidence>
<dbReference type="EMBL" id="AF451898">
    <property type="protein sequence ID" value="AAN04320.1"/>
    <property type="molecule type" value="Genomic_DNA"/>
</dbReference>
<organism evidence="2 3">
    <name type="scientific">Heliothis zea nudivirus 1</name>
    <dbReference type="NCBI Taxonomy" id="3116536"/>
    <lineage>
        <taxon>Viruses</taxon>
        <taxon>Viruses incertae sedis</taxon>
        <taxon>Naldaviricetes</taxon>
        <taxon>Lefavirales</taxon>
        <taxon>Nudiviridae</taxon>
        <taxon>Betanudivirus</taxon>
        <taxon>Betanudivirus hezeae</taxon>
    </lineage>
</organism>
<proteinExistence type="predicted"/>
<evidence type="ECO:0000313" key="3">
    <source>
        <dbReference type="Proteomes" id="UP000232784"/>
    </source>
</evidence>
<sequence length="79" mass="9496">MHYTTLYKSSQSLHNSLYTNSYIHLHKTCITQDIHYTRHSLHKIIHSLHKIIHSLHKTFITQNISVFGLCTLFFFDYYL</sequence>
<feature type="transmembrane region" description="Helical" evidence="1">
    <location>
        <begin position="59"/>
        <end position="78"/>
    </location>
</feature>
<keyword evidence="1" id="KW-1133">Transmembrane helix</keyword>
<dbReference type="Proteomes" id="UP000232784">
    <property type="component" value="Segment"/>
</dbReference>
<keyword evidence="1" id="KW-0812">Transmembrane</keyword>